<reference evidence="2" key="1">
    <citation type="submission" date="2017-05" db="UniProtKB">
        <authorList>
            <consortium name="EnsemblMetazoa"/>
        </authorList>
    </citation>
    <scope>IDENTIFICATION</scope>
</reference>
<accession>A0A1X7TTP0</accession>
<feature type="region of interest" description="Disordered" evidence="1">
    <location>
        <begin position="25"/>
        <end position="55"/>
    </location>
</feature>
<dbReference type="AlphaFoldDB" id="A0A1X7TTP0"/>
<dbReference type="EnsemblMetazoa" id="Aqu2.1.18611_001">
    <property type="protein sequence ID" value="Aqu2.1.18611_001"/>
    <property type="gene ID" value="Aqu2.1.18611"/>
</dbReference>
<name>A0A1X7TTP0_AMPQE</name>
<protein>
    <submittedName>
        <fullName evidence="2">Uncharacterized protein</fullName>
    </submittedName>
</protein>
<dbReference type="InParanoid" id="A0A1X7TTP0"/>
<sequence>ERDRGSGDRGRPEGAVREMWQGWQHFVARGKEEEGEGKEGEGEAGEEGDGGRDSK</sequence>
<organism evidence="2">
    <name type="scientific">Amphimedon queenslandica</name>
    <name type="common">Sponge</name>
    <dbReference type="NCBI Taxonomy" id="400682"/>
    <lineage>
        <taxon>Eukaryota</taxon>
        <taxon>Metazoa</taxon>
        <taxon>Porifera</taxon>
        <taxon>Demospongiae</taxon>
        <taxon>Heteroscleromorpha</taxon>
        <taxon>Haplosclerida</taxon>
        <taxon>Niphatidae</taxon>
        <taxon>Amphimedon</taxon>
    </lineage>
</organism>
<evidence type="ECO:0000256" key="1">
    <source>
        <dbReference type="SAM" id="MobiDB-lite"/>
    </source>
</evidence>
<evidence type="ECO:0000313" key="2">
    <source>
        <dbReference type="EnsemblMetazoa" id="Aqu2.1.18611_001"/>
    </source>
</evidence>
<proteinExistence type="predicted"/>
<feature type="compositionally biased region" description="Basic and acidic residues" evidence="1">
    <location>
        <begin position="29"/>
        <end position="41"/>
    </location>
</feature>